<feature type="domain" description="HTH OST-type" evidence="2">
    <location>
        <begin position="212"/>
        <end position="288"/>
    </location>
</feature>
<reference evidence="3" key="1">
    <citation type="submission" date="2021-01" db="EMBL/GenBank/DDBJ databases">
        <authorList>
            <person name="Corre E."/>
            <person name="Pelletier E."/>
            <person name="Niang G."/>
            <person name="Scheremetjew M."/>
            <person name="Finn R."/>
            <person name="Kale V."/>
            <person name="Holt S."/>
            <person name="Cochrane G."/>
            <person name="Meng A."/>
            <person name="Brown T."/>
            <person name="Cohen L."/>
        </authorList>
    </citation>
    <scope>NUCLEOTIDE SEQUENCE</scope>
    <source>
        <strain evidence="3">RCC3387</strain>
    </source>
</reference>
<organism evidence="3">
    <name type="scientific">Zooxanthella nutricula</name>
    <dbReference type="NCBI Taxonomy" id="1333877"/>
    <lineage>
        <taxon>Eukaryota</taxon>
        <taxon>Sar</taxon>
        <taxon>Alveolata</taxon>
        <taxon>Dinophyceae</taxon>
        <taxon>Peridiniales</taxon>
        <taxon>Peridiniales incertae sedis</taxon>
        <taxon>Zooxanthella</taxon>
    </lineage>
</organism>
<name>A0A7S2LZP3_9DINO</name>
<feature type="region of interest" description="Disordered" evidence="1">
    <location>
        <begin position="417"/>
        <end position="458"/>
    </location>
</feature>
<dbReference type="InterPro" id="IPR025677">
    <property type="entry name" value="OST-HTH-assoc_dom"/>
</dbReference>
<accession>A0A7S2LZP3</accession>
<sequence>MAPAAKAALPCTSNDVFQAVQSLYADELKPCGRVILKRLRERAAAAKAAADGVPADSIDPETMPRVDPHRVRRFCAESSLFRIVVEEGSEYSVRLRGWEDNFVDVGSPVDPYPPDLWAGLAARFDAARAGEVVFAGGRYACARALASLRLPCLAGRPLGQICHIVKLSIDKMLLGYSRSGGLVPFRFSEEYAKRSFALAQQPMERTEQRVASLEEARAGLWELLNSSRPGAISTSNIKRLFKDRFHLELSETALGHAKMQNLLLDPCFRDILTVVADRPGKLSIRRLEHPPCSDGLTAAIPEASPVGLPGQTPLNDVEQPPLVATGSKAAPFCGFEQPSRSPSAVGLGASRGDAWTQEAVELRAGFCICVGLQQWPLADPAPSPCAPLWQMADSPSTAVDGWKNDVWAGRACQDPLAERGRVSTRDGSTASSFSDTDISSDDGTGDGTDPRRGEVPELPRLAYRVKNTFVDCPDDGAIQPPAVRKLASVPSSFGSRLCEASGELTAA</sequence>
<protein>
    <recommendedName>
        <fullName evidence="2">HTH OST-type domain-containing protein</fullName>
    </recommendedName>
</protein>
<dbReference type="AlphaFoldDB" id="A0A7S2LZP3"/>
<dbReference type="Pfam" id="PF14418">
    <property type="entry name" value="OHA"/>
    <property type="match status" value="1"/>
</dbReference>
<evidence type="ECO:0000256" key="1">
    <source>
        <dbReference type="SAM" id="MobiDB-lite"/>
    </source>
</evidence>
<evidence type="ECO:0000313" key="3">
    <source>
        <dbReference type="EMBL" id="CAD9621144.1"/>
    </source>
</evidence>
<dbReference type="EMBL" id="HBGW01071063">
    <property type="protein sequence ID" value="CAD9621144.1"/>
    <property type="molecule type" value="Transcribed_RNA"/>
</dbReference>
<evidence type="ECO:0000259" key="2">
    <source>
        <dbReference type="PROSITE" id="PS51644"/>
    </source>
</evidence>
<dbReference type="PROSITE" id="PS51644">
    <property type="entry name" value="HTH_OST"/>
    <property type="match status" value="1"/>
</dbReference>
<gene>
    <name evidence="3" type="ORF">BRAN1462_LOCUS45336</name>
</gene>
<proteinExistence type="predicted"/>
<feature type="compositionally biased region" description="Low complexity" evidence="1">
    <location>
        <begin position="428"/>
        <end position="437"/>
    </location>
</feature>
<feature type="compositionally biased region" description="Basic and acidic residues" evidence="1">
    <location>
        <begin position="448"/>
        <end position="457"/>
    </location>
</feature>
<dbReference type="InterPro" id="IPR025605">
    <property type="entry name" value="OST-HTH/LOTUS_dom"/>
</dbReference>